<protein>
    <submittedName>
        <fullName evidence="1">Uncharacterized protein</fullName>
    </submittedName>
</protein>
<reference evidence="2" key="1">
    <citation type="submission" date="2016-10" db="EMBL/GenBank/DDBJ databases">
        <authorList>
            <person name="Varghese N."/>
            <person name="Submissions S."/>
        </authorList>
    </citation>
    <scope>NUCLEOTIDE SEQUENCE [LARGE SCALE GENOMIC DNA]</scope>
    <source>
        <strain evidence="2">DSM 26382</strain>
    </source>
</reference>
<accession>A0A1G6V278</accession>
<sequence>MHMTQNRRLITRNTCKHVPAYCKRRSGTMRESVRTDHRRAFLARSPQWGDVPLSHRFGELQPGVFATACDKGIGAAWNSRGEL</sequence>
<dbReference type="AlphaFoldDB" id="A0A1G6V278"/>
<dbReference type="Proteomes" id="UP000199467">
    <property type="component" value="Unassembled WGS sequence"/>
</dbReference>
<evidence type="ECO:0000313" key="2">
    <source>
        <dbReference type="Proteomes" id="UP000199467"/>
    </source>
</evidence>
<keyword evidence="2" id="KW-1185">Reference proteome</keyword>
<organism evidence="1 2">
    <name type="scientific">Ectopseudomonas chengduensis</name>
    <dbReference type="NCBI Taxonomy" id="489632"/>
    <lineage>
        <taxon>Bacteria</taxon>
        <taxon>Pseudomonadati</taxon>
        <taxon>Pseudomonadota</taxon>
        <taxon>Gammaproteobacteria</taxon>
        <taxon>Pseudomonadales</taxon>
        <taxon>Pseudomonadaceae</taxon>
        <taxon>Ectopseudomonas</taxon>
    </lineage>
</organism>
<gene>
    <name evidence="1" type="ORF">SAMN05216576_11746</name>
</gene>
<evidence type="ECO:0000313" key="1">
    <source>
        <dbReference type="EMBL" id="SDD47603.1"/>
    </source>
</evidence>
<name>A0A1G6V278_9GAMM</name>
<proteinExistence type="predicted"/>
<dbReference type="EMBL" id="FMZQ01000017">
    <property type="protein sequence ID" value="SDD47603.1"/>
    <property type="molecule type" value="Genomic_DNA"/>
</dbReference>